<evidence type="ECO:0000256" key="3">
    <source>
        <dbReference type="SAM" id="MobiDB-lite"/>
    </source>
</evidence>
<dbReference type="PANTHER" id="PTHR10434:SF11">
    <property type="entry name" value="1-ACYL-SN-GLYCEROL-3-PHOSPHATE ACYLTRANSFERASE"/>
    <property type="match status" value="1"/>
</dbReference>
<evidence type="ECO:0000259" key="4">
    <source>
        <dbReference type="SMART" id="SM00563"/>
    </source>
</evidence>
<feature type="compositionally biased region" description="Basic residues" evidence="3">
    <location>
        <begin position="321"/>
        <end position="339"/>
    </location>
</feature>
<dbReference type="SUPFAM" id="SSF69593">
    <property type="entry name" value="Glycerol-3-phosphate (1)-acyltransferase"/>
    <property type="match status" value="1"/>
</dbReference>
<dbReference type="SMART" id="SM00563">
    <property type="entry name" value="PlsC"/>
    <property type="match status" value="1"/>
</dbReference>
<dbReference type="EMBL" id="CAFAAJ010000096">
    <property type="protein sequence ID" value="CAB4810214.1"/>
    <property type="molecule type" value="Genomic_DNA"/>
</dbReference>
<keyword evidence="1" id="KW-0808">Transferase</keyword>
<accession>A0A6J6YPM3</accession>
<dbReference type="AlphaFoldDB" id="A0A6J6YPM3"/>
<sequence>MKGSQPLREMRLAGRAIGARGRSMRTRAKRSVGSVGFPYRAPEVPRGVTVPELPSRLEANYETAWAREAPARAVRRLLQAGPLRLFVKIVADPEIAGLDRLADFRPAKNEDPPALIFTPNHHSHLDTGLCLMAIPEPWRSKIVVGAAADYFFTTRISAASSALMLNAIPIDRESLSRKSSDFAKQLIDEGWSLLLFPEGGRSPDGWGQPFKGGAAYLSARTGAPIVPVYIDGAGAIFGKGMKRLKPGRSKVVFGQPLPPVEGENTRRFNERIELAVTELGDEALSDWWGARQRAAERRNPALTGPEYRGWRRQWALSEHRKLGKAGQRTRQKRTWPKFD</sequence>
<dbReference type="GO" id="GO:0006654">
    <property type="term" value="P:phosphatidic acid biosynthetic process"/>
    <property type="evidence" value="ECO:0007669"/>
    <property type="project" value="TreeGrafter"/>
</dbReference>
<dbReference type="PANTHER" id="PTHR10434">
    <property type="entry name" value="1-ACYL-SN-GLYCEROL-3-PHOSPHATE ACYLTRANSFERASE"/>
    <property type="match status" value="1"/>
</dbReference>
<feature type="region of interest" description="Disordered" evidence="3">
    <location>
        <begin position="320"/>
        <end position="339"/>
    </location>
</feature>
<dbReference type="GO" id="GO:0003841">
    <property type="term" value="F:1-acylglycerol-3-phosphate O-acyltransferase activity"/>
    <property type="evidence" value="ECO:0007669"/>
    <property type="project" value="TreeGrafter"/>
</dbReference>
<reference evidence="5" key="1">
    <citation type="submission" date="2020-05" db="EMBL/GenBank/DDBJ databases">
        <authorList>
            <person name="Chiriac C."/>
            <person name="Salcher M."/>
            <person name="Ghai R."/>
            <person name="Kavagutti S V."/>
        </authorList>
    </citation>
    <scope>NUCLEOTIDE SEQUENCE</scope>
</reference>
<dbReference type="CDD" id="cd07989">
    <property type="entry name" value="LPLAT_AGPAT-like"/>
    <property type="match status" value="1"/>
</dbReference>
<evidence type="ECO:0000313" key="5">
    <source>
        <dbReference type="EMBL" id="CAB4810214.1"/>
    </source>
</evidence>
<dbReference type="InterPro" id="IPR002123">
    <property type="entry name" value="Plipid/glycerol_acylTrfase"/>
</dbReference>
<protein>
    <submittedName>
        <fullName evidence="5">Unannotated protein</fullName>
    </submittedName>
</protein>
<dbReference type="Pfam" id="PF01553">
    <property type="entry name" value="Acyltransferase"/>
    <property type="match status" value="1"/>
</dbReference>
<feature type="domain" description="Phospholipid/glycerol acyltransferase" evidence="4">
    <location>
        <begin position="115"/>
        <end position="233"/>
    </location>
</feature>
<name>A0A6J6YPM3_9ZZZZ</name>
<organism evidence="5">
    <name type="scientific">freshwater metagenome</name>
    <dbReference type="NCBI Taxonomy" id="449393"/>
    <lineage>
        <taxon>unclassified sequences</taxon>
        <taxon>metagenomes</taxon>
        <taxon>ecological metagenomes</taxon>
    </lineage>
</organism>
<proteinExistence type="predicted"/>
<keyword evidence="2" id="KW-0012">Acyltransferase</keyword>
<gene>
    <name evidence="5" type="ORF">UFOPK3001_01497</name>
</gene>
<evidence type="ECO:0000256" key="1">
    <source>
        <dbReference type="ARBA" id="ARBA00022679"/>
    </source>
</evidence>
<evidence type="ECO:0000256" key="2">
    <source>
        <dbReference type="ARBA" id="ARBA00023315"/>
    </source>
</evidence>